<dbReference type="GO" id="GO:0008270">
    <property type="term" value="F:zinc ion binding"/>
    <property type="evidence" value="ECO:0007669"/>
    <property type="project" value="UniProtKB-KW"/>
</dbReference>
<evidence type="ECO:0000313" key="4">
    <source>
        <dbReference type="EMBL" id="MBA0819261.1"/>
    </source>
</evidence>
<dbReference type="Pfam" id="PF13912">
    <property type="entry name" value="zf-C2H2_6"/>
    <property type="match status" value="2"/>
</dbReference>
<feature type="compositionally biased region" description="Basic residues" evidence="2">
    <location>
        <begin position="169"/>
        <end position="178"/>
    </location>
</feature>
<name>A0A7J9IAV7_9ROSI</name>
<evidence type="ECO:0000313" key="5">
    <source>
        <dbReference type="Proteomes" id="UP000593560"/>
    </source>
</evidence>
<reference evidence="4 5" key="1">
    <citation type="journal article" date="2019" name="Genome Biol. Evol.">
        <title>Insights into the evolution of the New World diploid cottons (Gossypium, subgenus Houzingenia) based on genome sequencing.</title>
        <authorList>
            <person name="Grover C.E."/>
            <person name="Arick M.A. 2nd"/>
            <person name="Thrash A."/>
            <person name="Conover J.L."/>
            <person name="Sanders W.S."/>
            <person name="Peterson D.G."/>
            <person name="Frelichowski J.E."/>
            <person name="Scheffler J.A."/>
            <person name="Scheffler B.E."/>
            <person name="Wendel J.F."/>
        </authorList>
    </citation>
    <scope>NUCLEOTIDE SEQUENCE [LARGE SCALE GENOMIC DNA]</scope>
    <source>
        <strain evidence="4">0</strain>
        <tissue evidence="4">Leaf</tissue>
    </source>
</reference>
<feature type="region of interest" description="Disordered" evidence="2">
    <location>
        <begin position="31"/>
        <end position="69"/>
    </location>
</feature>
<dbReference type="InterPro" id="IPR013087">
    <property type="entry name" value="Znf_C2H2_type"/>
</dbReference>
<dbReference type="InterPro" id="IPR044303">
    <property type="entry name" value="ZAT1/4/9"/>
</dbReference>
<dbReference type="AlphaFoldDB" id="A0A7J9IAV7"/>
<organism evidence="4 5">
    <name type="scientific">Gossypium harknessii</name>
    <dbReference type="NCBI Taxonomy" id="34285"/>
    <lineage>
        <taxon>Eukaryota</taxon>
        <taxon>Viridiplantae</taxon>
        <taxon>Streptophyta</taxon>
        <taxon>Embryophyta</taxon>
        <taxon>Tracheophyta</taxon>
        <taxon>Spermatophyta</taxon>
        <taxon>Magnoliopsida</taxon>
        <taxon>eudicotyledons</taxon>
        <taxon>Gunneridae</taxon>
        <taxon>Pentapetalae</taxon>
        <taxon>rosids</taxon>
        <taxon>malvids</taxon>
        <taxon>Malvales</taxon>
        <taxon>Malvaceae</taxon>
        <taxon>Malvoideae</taxon>
        <taxon>Gossypium</taxon>
    </lineage>
</organism>
<dbReference type="InterPro" id="IPR036236">
    <property type="entry name" value="Znf_C2H2_sf"/>
</dbReference>
<feature type="domain" description="C2H2-type" evidence="3">
    <location>
        <begin position="150"/>
        <end position="177"/>
    </location>
</feature>
<feature type="region of interest" description="Disordered" evidence="2">
    <location>
        <begin position="111"/>
        <end position="136"/>
    </location>
</feature>
<comment type="caution">
    <text evidence="4">The sequence shown here is derived from an EMBL/GenBank/DDBJ whole genome shotgun (WGS) entry which is preliminary data.</text>
</comment>
<evidence type="ECO:0000256" key="2">
    <source>
        <dbReference type="SAM" id="MobiDB-lite"/>
    </source>
</evidence>
<dbReference type="PROSITE" id="PS00028">
    <property type="entry name" value="ZINC_FINGER_C2H2_1"/>
    <property type="match status" value="2"/>
</dbReference>
<proteinExistence type="predicted"/>
<feature type="domain" description="C2H2-type" evidence="3">
    <location>
        <begin position="6"/>
        <end position="33"/>
    </location>
</feature>
<dbReference type="PANTHER" id="PTHR46326">
    <property type="entry name" value="ZINC FINGER PROTEIN ZAT1-RELATED"/>
    <property type="match status" value="1"/>
</dbReference>
<sequence>MDQNSRLCTICLRRFSNGKALGAHMKSHFGRFSSPSSTSSSNPPLASTKHELSTESTESAKYPTGKRSKTLRKFSSNMAMTGSPSDSVSSPLSVEDAALCLLMLSRDQRSNNPKLTQGYEISDDGVGSDNEKDEEDDEFFGAAKVHPRRYKCGTCNRTFRSHQALGGHRASHKLKSKKISQEEDDDENGENSFRLLTTDCSTSITSSSTVQSFYLNFLALSLEQDDDEVSLVQNPMPSIF</sequence>
<dbReference type="GO" id="GO:0006355">
    <property type="term" value="P:regulation of DNA-templated transcription"/>
    <property type="evidence" value="ECO:0007669"/>
    <property type="project" value="InterPro"/>
</dbReference>
<protein>
    <recommendedName>
        <fullName evidence="3">C2H2-type domain-containing protein</fullName>
    </recommendedName>
</protein>
<dbReference type="SUPFAM" id="SSF57667">
    <property type="entry name" value="beta-beta-alpha zinc fingers"/>
    <property type="match status" value="1"/>
</dbReference>
<dbReference type="Proteomes" id="UP000593560">
    <property type="component" value="Unassembled WGS sequence"/>
</dbReference>
<dbReference type="PROSITE" id="PS50157">
    <property type="entry name" value="ZINC_FINGER_C2H2_2"/>
    <property type="match status" value="2"/>
</dbReference>
<keyword evidence="1" id="KW-0862">Zinc</keyword>
<evidence type="ECO:0000256" key="1">
    <source>
        <dbReference type="PROSITE-ProRule" id="PRU00042"/>
    </source>
</evidence>
<dbReference type="SMART" id="SM00355">
    <property type="entry name" value="ZnF_C2H2"/>
    <property type="match status" value="2"/>
</dbReference>
<accession>A0A7J9IAV7</accession>
<keyword evidence="5" id="KW-1185">Reference proteome</keyword>
<keyword evidence="1" id="KW-0479">Metal-binding</keyword>
<dbReference type="OrthoDB" id="654211at2759"/>
<evidence type="ECO:0000259" key="3">
    <source>
        <dbReference type="PROSITE" id="PS50157"/>
    </source>
</evidence>
<feature type="compositionally biased region" description="Low complexity" evidence="2">
    <location>
        <begin position="33"/>
        <end position="47"/>
    </location>
</feature>
<dbReference type="EMBL" id="JABFAD010328762">
    <property type="protein sequence ID" value="MBA0819261.1"/>
    <property type="molecule type" value="Genomic_DNA"/>
</dbReference>
<gene>
    <name evidence="4" type="ORF">Gohar_019521</name>
</gene>
<dbReference type="PANTHER" id="PTHR46326:SF10">
    <property type="entry name" value="C2H2 AND C2HC ZINC FINGER PROTEIN"/>
    <property type="match status" value="1"/>
</dbReference>
<keyword evidence="1" id="KW-0863">Zinc-finger</keyword>
<feature type="region of interest" description="Disordered" evidence="2">
    <location>
        <begin position="163"/>
        <end position="190"/>
    </location>
</feature>